<evidence type="ECO:0000256" key="3">
    <source>
        <dbReference type="ARBA" id="ARBA00022917"/>
    </source>
</evidence>
<sequence>MKLYTLVIFILVNSFLDVPLLCYKTNKNFQLTTYTINRFEKKKKKKKVNERHVLCASLPNEHLKQLKYVRQVTSASIQICNNALRECNNDTEKAIELIRKNTKNASFVSSNVKVKTEGLISSQILGDKIVLLEVLTDSDFVAKNEKYIRFVSTLLRVALTHEKFSHAEEVEGPVSNPSCVVEESLLDLPYEEESGDTSKTTVREELNYLRNIFREDIRIGRYRKYVRKNENEFLHYYIHNKIGENVGLSGVLLVLNIEELNKNLKNNKEYIYEIANDVALHILSAKPVSVSISDLPEKIVKQEMDIIKESLHTLKKPENIITNMVNGKLRKFYNSVVLLEQEYMLDDTKRKVSQVIQDFSKKHSMNISVKYFDMFIIGEKNILRE</sequence>
<dbReference type="Gene3D" id="3.30.479.20">
    <property type="entry name" value="Elongation factor Ts, dimerisation domain"/>
    <property type="match status" value="2"/>
</dbReference>
<feature type="chain" id="PRO_5013095822" description="Elongation factor Ts, mitochondrial" evidence="5">
    <location>
        <begin position="23"/>
        <end position="385"/>
    </location>
</feature>
<dbReference type="Gene3D" id="1.10.8.10">
    <property type="entry name" value="DNA helicase RuvA subunit, C-terminal domain"/>
    <property type="match status" value="1"/>
</dbReference>
<dbReference type="InterPro" id="IPR009060">
    <property type="entry name" value="UBA-like_sf"/>
</dbReference>
<dbReference type="Proteomes" id="UP000195521">
    <property type="component" value="Unassembled WGS sequence"/>
</dbReference>
<feature type="signal peptide" evidence="5">
    <location>
        <begin position="1"/>
        <end position="22"/>
    </location>
</feature>
<dbReference type="AlphaFoldDB" id="A0A1Y1JGI8"/>
<keyword evidence="2 4" id="KW-0251">Elongation factor</keyword>
<dbReference type="EMBL" id="BDQF01000009">
    <property type="protein sequence ID" value="GAW80768.1"/>
    <property type="molecule type" value="Genomic_DNA"/>
</dbReference>
<evidence type="ECO:0000256" key="1">
    <source>
        <dbReference type="ARBA" id="ARBA00005532"/>
    </source>
</evidence>
<reference evidence="8" key="1">
    <citation type="submission" date="2017-04" db="EMBL/GenBank/DDBJ databases">
        <title>Plasmodium gonderi genome.</title>
        <authorList>
            <person name="Arisue N."/>
            <person name="Honma H."/>
            <person name="Kawai S."/>
            <person name="Tougan T."/>
            <person name="Tanabe K."/>
            <person name="Horii T."/>
        </authorList>
    </citation>
    <scope>NUCLEOTIDE SEQUENCE [LARGE SCALE GENOMIC DNA]</scope>
    <source>
        <strain evidence="8">ATCC 30045</strain>
    </source>
</reference>
<dbReference type="InterPro" id="IPR036402">
    <property type="entry name" value="EF-Ts_dimer_sf"/>
</dbReference>
<feature type="domain" description="Translation elongation factor EFTs/EF1B dimerisation" evidence="6">
    <location>
        <begin position="130"/>
        <end position="379"/>
    </location>
</feature>
<dbReference type="InterPro" id="IPR014039">
    <property type="entry name" value="Transl_elong_EFTs/EF1B_dimer"/>
</dbReference>
<dbReference type="GO" id="GO:0005739">
    <property type="term" value="C:mitochondrion"/>
    <property type="evidence" value="ECO:0007669"/>
    <property type="project" value="UniProtKB-SubCell"/>
</dbReference>
<dbReference type="PANTHER" id="PTHR11741:SF0">
    <property type="entry name" value="ELONGATION FACTOR TS, MITOCHONDRIAL"/>
    <property type="match status" value="1"/>
</dbReference>
<evidence type="ECO:0000256" key="4">
    <source>
        <dbReference type="HAMAP-Rule" id="MF_03135"/>
    </source>
</evidence>
<dbReference type="InterPro" id="IPR001816">
    <property type="entry name" value="Transl_elong_EFTs/EF1B"/>
</dbReference>
<keyword evidence="5" id="KW-0732">Signal</keyword>
<proteinExistence type="inferred from homology"/>
<protein>
    <recommendedName>
        <fullName evidence="4">Elongation factor Ts, mitochondrial</fullName>
        <shortName evidence="4">EF-Ts</shortName>
        <shortName evidence="4">EF-TsMt</shortName>
    </recommendedName>
</protein>
<dbReference type="PANTHER" id="PTHR11741">
    <property type="entry name" value="ELONGATION FACTOR TS"/>
    <property type="match status" value="1"/>
</dbReference>
<dbReference type="HAMAP" id="MF_00050">
    <property type="entry name" value="EF_Ts"/>
    <property type="match status" value="1"/>
</dbReference>
<evidence type="ECO:0000313" key="7">
    <source>
        <dbReference type="EMBL" id="GAW80768.1"/>
    </source>
</evidence>
<dbReference type="Gene3D" id="1.10.286.20">
    <property type="match status" value="1"/>
</dbReference>
<dbReference type="GO" id="GO:0003746">
    <property type="term" value="F:translation elongation factor activity"/>
    <property type="evidence" value="ECO:0007669"/>
    <property type="project" value="UniProtKB-UniRule"/>
</dbReference>
<keyword evidence="8" id="KW-1185">Reference proteome</keyword>
<evidence type="ECO:0000256" key="5">
    <source>
        <dbReference type="SAM" id="SignalP"/>
    </source>
</evidence>
<comment type="caution">
    <text evidence="7">The sequence shown here is derived from an EMBL/GenBank/DDBJ whole genome shotgun (WGS) entry which is preliminary data.</text>
</comment>
<dbReference type="SUPFAM" id="SSF46934">
    <property type="entry name" value="UBA-like"/>
    <property type="match status" value="1"/>
</dbReference>
<comment type="function">
    <text evidence="4">Associates with the EF-Tu.GDP complex and induces the exchange of GDP to GTP. It remains bound to the aminoacyl-tRNA.EF-Tu.GTP complex up to the GTP hydrolysis stage on the ribosome.</text>
</comment>
<evidence type="ECO:0000259" key="6">
    <source>
        <dbReference type="Pfam" id="PF00889"/>
    </source>
</evidence>
<accession>A0A1Y1JGI8</accession>
<comment type="similarity">
    <text evidence="1 4">Belongs to the EF-Ts family.</text>
</comment>
<organism evidence="7 8">
    <name type="scientific">Plasmodium gonderi</name>
    <dbReference type="NCBI Taxonomy" id="77519"/>
    <lineage>
        <taxon>Eukaryota</taxon>
        <taxon>Sar</taxon>
        <taxon>Alveolata</taxon>
        <taxon>Apicomplexa</taxon>
        <taxon>Aconoidasida</taxon>
        <taxon>Haemosporida</taxon>
        <taxon>Plasmodiidae</taxon>
        <taxon>Plasmodium</taxon>
        <taxon>Plasmodium (Plasmodium)</taxon>
    </lineage>
</organism>
<dbReference type="GO" id="GO:0070125">
    <property type="term" value="P:mitochondrial translational elongation"/>
    <property type="evidence" value="ECO:0007669"/>
    <property type="project" value="TreeGrafter"/>
</dbReference>
<keyword evidence="4" id="KW-0496">Mitochondrion</keyword>
<dbReference type="OrthoDB" id="277235at2759"/>
<dbReference type="Pfam" id="PF00889">
    <property type="entry name" value="EF_TS"/>
    <property type="match status" value="1"/>
</dbReference>
<comment type="subcellular location">
    <subcellularLocation>
        <location evidence="4">Mitochondrion</location>
    </subcellularLocation>
</comment>
<dbReference type="GeneID" id="39747484"/>
<dbReference type="SUPFAM" id="SSF54713">
    <property type="entry name" value="Elongation factor Ts (EF-Ts), dimerisation domain"/>
    <property type="match status" value="1"/>
</dbReference>
<name>A0A1Y1JGI8_PLAGO</name>
<gene>
    <name evidence="7" type="ORF">PGO_083340</name>
</gene>
<evidence type="ECO:0000256" key="2">
    <source>
        <dbReference type="ARBA" id="ARBA00022768"/>
    </source>
</evidence>
<keyword evidence="3 4" id="KW-0648">Protein biosynthesis</keyword>
<dbReference type="RefSeq" id="XP_028543357.1">
    <property type="nucleotide sequence ID" value="XM_028687556.1"/>
</dbReference>
<dbReference type="OMA" id="QEYMLDD"/>
<evidence type="ECO:0000313" key="8">
    <source>
        <dbReference type="Proteomes" id="UP000195521"/>
    </source>
</evidence>